<feature type="compositionally biased region" description="Acidic residues" evidence="1">
    <location>
        <begin position="220"/>
        <end position="233"/>
    </location>
</feature>
<feature type="region of interest" description="Disordered" evidence="1">
    <location>
        <begin position="178"/>
        <end position="242"/>
    </location>
</feature>
<sequence length="242" mass="27053">MFVCRLQNPLFSRNWKKQRTYMLLAPPPTLDSNELYLKKHLKNSKAIISLYRNTRKSEIRINLPVNMWPVTCPGQALNAPDDLPKNVTRTLNQGSIPMSMDFHPSQQTLLLGFWYQYGGHRAVGTESLPPTAMAAQFVVVQYSSKIPLSLCSLLFSCEMVSLDFHEVVFCFHDSEGGYGSGQGQATNETSKRRFQASKSKVAAENGPTAATKKKEVSAESSDESSDDSEDDDVSFWFSNLVP</sequence>
<dbReference type="Proteomes" id="UP000327157">
    <property type="component" value="Chromosome 14"/>
</dbReference>
<proteinExistence type="predicted"/>
<protein>
    <submittedName>
        <fullName evidence="2">Topless-related protein 1-like</fullName>
    </submittedName>
</protein>
<gene>
    <name evidence="2" type="ORF">D8674_012123</name>
</gene>
<dbReference type="OrthoDB" id="1751408at2759"/>
<reference evidence="2 3" key="3">
    <citation type="submission" date="2019-11" db="EMBL/GenBank/DDBJ databases">
        <title>A de novo genome assembly of a pear dwarfing rootstock.</title>
        <authorList>
            <person name="Wang F."/>
            <person name="Wang J."/>
            <person name="Li S."/>
            <person name="Zhang Y."/>
            <person name="Fang M."/>
            <person name="Ma L."/>
            <person name="Zhao Y."/>
            <person name="Jiang S."/>
        </authorList>
    </citation>
    <scope>NUCLEOTIDE SEQUENCE [LARGE SCALE GENOMIC DNA]</scope>
    <source>
        <strain evidence="2">S2</strain>
        <tissue evidence="2">Leaf</tissue>
    </source>
</reference>
<name>A0A5N5G0M6_9ROSA</name>
<dbReference type="AlphaFoldDB" id="A0A5N5G0M6"/>
<evidence type="ECO:0000313" key="2">
    <source>
        <dbReference type="EMBL" id="KAB2608955.1"/>
    </source>
</evidence>
<accession>A0A5N5G0M6</accession>
<evidence type="ECO:0000313" key="3">
    <source>
        <dbReference type="Proteomes" id="UP000327157"/>
    </source>
</evidence>
<dbReference type="EMBL" id="SMOL01000553">
    <property type="protein sequence ID" value="KAB2608955.1"/>
    <property type="molecule type" value="Genomic_DNA"/>
</dbReference>
<comment type="caution">
    <text evidence="2">The sequence shown here is derived from an EMBL/GenBank/DDBJ whole genome shotgun (WGS) entry which is preliminary data.</text>
</comment>
<keyword evidence="3" id="KW-1185">Reference proteome</keyword>
<evidence type="ECO:0000256" key="1">
    <source>
        <dbReference type="SAM" id="MobiDB-lite"/>
    </source>
</evidence>
<reference evidence="3" key="2">
    <citation type="submission" date="2019-10" db="EMBL/GenBank/DDBJ databases">
        <title>A de novo genome assembly of a pear dwarfing rootstock.</title>
        <authorList>
            <person name="Wang F."/>
            <person name="Wang J."/>
            <person name="Li S."/>
            <person name="Zhang Y."/>
            <person name="Fang M."/>
            <person name="Ma L."/>
            <person name="Zhao Y."/>
            <person name="Jiang S."/>
        </authorList>
    </citation>
    <scope>NUCLEOTIDE SEQUENCE [LARGE SCALE GENOMIC DNA]</scope>
</reference>
<organism evidence="2 3">
    <name type="scientific">Pyrus ussuriensis x Pyrus communis</name>
    <dbReference type="NCBI Taxonomy" id="2448454"/>
    <lineage>
        <taxon>Eukaryota</taxon>
        <taxon>Viridiplantae</taxon>
        <taxon>Streptophyta</taxon>
        <taxon>Embryophyta</taxon>
        <taxon>Tracheophyta</taxon>
        <taxon>Spermatophyta</taxon>
        <taxon>Magnoliopsida</taxon>
        <taxon>eudicotyledons</taxon>
        <taxon>Gunneridae</taxon>
        <taxon>Pentapetalae</taxon>
        <taxon>rosids</taxon>
        <taxon>fabids</taxon>
        <taxon>Rosales</taxon>
        <taxon>Rosaceae</taxon>
        <taxon>Amygdaloideae</taxon>
        <taxon>Maleae</taxon>
        <taxon>Pyrus</taxon>
    </lineage>
</organism>
<reference evidence="2 3" key="1">
    <citation type="submission" date="2019-09" db="EMBL/GenBank/DDBJ databases">
        <authorList>
            <person name="Ou C."/>
        </authorList>
    </citation>
    <scope>NUCLEOTIDE SEQUENCE [LARGE SCALE GENOMIC DNA]</scope>
    <source>
        <strain evidence="2">S2</strain>
        <tissue evidence="2">Leaf</tissue>
    </source>
</reference>